<keyword evidence="3" id="KW-0032">Aminotransferase</keyword>
<dbReference type="InterPro" id="IPR015424">
    <property type="entry name" value="PyrdxlP-dep_Trfase"/>
</dbReference>
<dbReference type="Pfam" id="PF01041">
    <property type="entry name" value="DegT_DnrJ_EryC1"/>
    <property type="match status" value="1"/>
</dbReference>
<dbReference type="Gene3D" id="3.40.640.10">
    <property type="entry name" value="Type I PLP-dependent aspartate aminotransferase-like (Major domain)"/>
    <property type="match status" value="1"/>
</dbReference>
<dbReference type="InterPro" id="IPR015422">
    <property type="entry name" value="PyrdxlP-dep_Trfase_small"/>
</dbReference>
<dbReference type="Gene3D" id="3.90.1150.10">
    <property type="entry name" value="Aspartate Aminotransferase, domain 1"/>
    <property type="match status" value="1"/>
</dbReference>
<dbReference type="PANTHER" id="PTHR30244">
    <property type="entry name" value="TRANSAMINASE"/>
    <property type="match status" value="1"/>
</dbReference>
<evidence type="ECO:0000313" key="3">
    <source>
        <dbReference type="EMBL" id="MDN3573822.1"/>
    </source>
</evidence>
<gene>
    <name evidence="3" type="ORF">QWZ18_24805</name>
</gene>
<accession>A0ABT8AVX8</accession>
<protein>
    <submittedName>
        <fullName evidence="3">DegT/DnrJ/EryC1/StrS family aminotransferase</fullName>
        <ecNumber evidence="3">2.6.1.-</ecNumber>
    </submittedName>
</protein>
<dbReference type="PANTHER" id="PTHR30244:SF34">
    <property type="entry name" value="DTDP-4-AMINO-4,6-DIDEOXYGALACTOSE TRANSAMINASE"/>
    <property type="match status" value="1"/>
</dbReference>
<evidence type="ECO:0000256" key="2">
    <source>
        <dbReference type="RuleBase" id="RU004508"/>
    </source>
</evidence>
<dbReference type="InterPro" id="IPR015421">
    <property type="entry name" value="PyrdxlP-dep_Trfase_major"/>
</dbReference>
<keyword evidence="3" id="KW-0808">Transferase</keyword>
<dbReference type="EC" id="2.6.1.-" evidence="3"/>
<comment type="caution">
    <text evidence="3">The sequence shown here is derived from an EMBL/GenBank/DDBJ whole genome shotgun (WGS) entry which is preliminary data.</text>
</comment>
<organism evidence="3 4">
    <name type="scientific">Methylobacterium longum</name>
    <dbReference type="NCBI Taxonomy" id="767694"/>
    <lineage>
        <taxon>Bacteria</taxon>
        <taxon>Pseudomonadati</taxon>
        <taxon>Pseudomonadota</taxon>
        <taxon>Alphaproteobacteria</taxon>
        <taxon>Hyphomicrobiales</taxon>
        <taxon>Methylobacteriaceae</taxon>
        <taxon>Methylobacterium</taxon>
    </lineage>
</organism>
<comment type="similarity">
    <text evidence="1 2">Belongs to the DegT/DnrJ/EryC1 family.</text>
</comment>
<name>A0ABT8AVX8_9HYPH</name>
<evidence type="ECO:0000256" key="1">
    <source>
        <dbReference type="ARBA" id="ARBA00037999"/>
    </source>
</evidence>
<sequence>MATKNIQLFAPSFRKEECLSAIGECLDLGWTGLGYKTLEFEKMWCDYTCLRHAHFLNSATAGLRLAVKLLKEHHGWDDGDEVISTPITFVSTNHAILYENLNVVFADIDAMGCLDPESVQSKITSRTRAVIFVGLGGNVGQLGAIRKICEARGLKLILDAAHMAGTRVTGRFPGQGCDAVVFSFQAVKNLPTADSGMICFAERSLDERARQASWLGIDKDTFSRTQIGGAYKWYYDVPAIGFKEHGNSVMAAIAMVQLKYLDADNAYRRQLCAWYDELLCDNSSIRRVPVADGCESSRHLYQIRVDRRDEVLLALNGQGVFPGVHYRDNTEFTMYAHHHDSRTHANQFSNEVISLPLHLRLTRQDVEYVCACLGTDLDPHHRS</sequence>
<dbReference type="CDD" id="cd00616">
    <property type="entry name" value="AHBA_syn"/>
    <property type="match status" value="1"/>
</dbReference>
<keyword evidence="4" id="KW-1185">Reference proteome</keyword>
<reference evidence="4" key="1">
    <citation type="journal article" date="2019" name="Int. J. Syst. Evol. Microbiol.">
        <title>The Global Catalogue of Microorganisms (GCM) 10K type strain sequencing project: providing services to taxonomists for standard genome sequencing and annotation.</title>
        <authorList>
            <consortium name="The Broad Institute Genomics Platform"/>
            <consortium name="The Broad Institute Genome Sequencing Center for Infectious Disease"/>
            <person name="Wu L."/>
            <person name="Ma J."/>
        </authorList>
    </citation>
    <scope>NUCLEOTIDE SEQUENCE [LARGE SCALE GENOMIC DNA]</scope>
    <source>
        <strain evidence="4">CECT 7806</strain>
    </source>
</reference>
<dbReference type="SUPFAM" id="SSF53383">
    <property type="entry name" value="PLP-dependent transferases"/>
    <property type="match status" value="1"/>
</dbReference>
<dbReference type="EMBL" id="JAUFPT010000084">
    <property type="protein sequence ID" value="MDN3573822.1"/>
    <property type="molecule type" value="Genomic_DNA"/>
</dbReference>
<proteinExistence type="inferred from homology"/>
<dbReference type="RefSeq" id="WP_238293740.1">
    <property type="nucleotide sequence ID" value="NZ_BPQS01000077.1"/>
</dbReference>
<keyword evidence="2" id="KW-0663">Pyridoxal phosphate</keyword>
<evidence type="ECO:0000313" key="4">
    <source>
        <dbReference type="Proteomes" id="UP001244297"/>
    </source>
</evidence>
<dbReference type="PIRSF" id="PIRSF000390">
    <property type="entry name" value="PLP_StrS"/>
    <property type="match status" value="1"/>
</dbReference>
<dbReference type="InterPro" id="IPR000653">
    <property type="entry name" value="DegT/StrS_aminotransferase"/>
</dbReference>
<dbReference type="GO" id="GO:0008483">
    <property type="term" value="F:transaminase activity"/>
    <property type="evidence" value="ECO:0007669"/>
    <property type="project" value="UniProtKB-KW"/>
</dbReference>
<dbReference type="Proteomes" id="UP001244297">
    <property type="component" value="Unassembled WGS sequence"/>
</dbReference>